<evidence type="ECO:0000256" key="2">
    <source>
        <dbReference type="ARBA" id="ARBA00022776"/>
    </source>
</evidence>
<feature type="chain" id="PRO_5004052473" description="DUF4220 domain-containing protein" evidence="7">
    <location>
        <begin position="24"/>
        <end position="425"/>
    </location>
</feature>
<dbReference type="Proteomes" id="UP000011750">
    <property type="component" value="Chromosome A09"/>
</dbReference>
<dbReference type="Gramene" id="Bra032418.1">
    <property type="protein sequence ID" value="Bra032418.1-P"/>
    <property type="gene ID" value="Bra032418"/>
</dbReference>
<evidence type="ECO:0000256" key="5">
    <source>
        <dbReference type="SAM" id="MobiDB-lite"/>
    </source>
</evidence>
<keyword evidence="6" id="KW-1133">Transmembrane helix</keyword>
<evidence type="ECO:0000313" key="9">
    <source>
        <dbReference type="Proteomes" id="UP000011750"/>
    </source>
</evidence>
<evidence type="ECO:0000256" key="1">
    <source>
        <dbReference type="ARBA" id="ARBA00022618"/>
    </source>
</evidence>
<keyword evidence="1" id="KW-0132">Cell division</keyword>
<accession>M4EUD6</accession>
<reference evidence="8 9" key="2">
    <citation type="journal article" date="2018" name="Hortic Res">
        <title>Improved Brassica rapa reference genome by single-molecule sequencing and chromosome conformation capture technologies.</title>
        <authorList>
            <person name="Zhang L."/>
            <person name="Cai X."/>
            <person name="Wu J."/>
            <person name="Liu M."/>
            <person name="Grob S."/>
            <person name="Cheng F."/>
            <person name="Liang J."/>
            <person name="Cai C."/>
            <person name="Liu Z."/>
            <person name="Liu B."/>
            <person name="Wang F."/>
            <person name="Li S."/>
            <person name="Liu F."/>
            <person name="Li X."/>
            <person name="Cheng L."/>
            <person name="Yang W."/>
            <person name="Li M.H."/>
            <person name="Grossniklaus U."/>
            <person name="Zheng H."/>
            <person name="Wang X."/>
        </authorList>
    </citation>
    <scope>NUCLEOTIDE SEQUENCE [LARGE SCALE GENOMIC DNA]</scope>
    <source>
        <strain evidence="8 9">cv. Chiifu-401-42</strain>
    </source>
</reference>
<dbReference type="EnsemblPlants" id="Bra032418.1">
    <property type="protein sequence ID" value="Bra032418.1-P"/>
    <property type="gene ID" value="Bra032418"/>
</dbReference>
<dbReference type="InterPro" id="IPR037679">
    <property type="entry name" value="Apc5"/>
</dbReference>
<evidence type="ECO:0000256" key="7">
    <source>
        <dbReference type="SAM" id="SignalP"/>
    </source>
</evidence>
<evidence type="ECO:0000256" key="6">
    <source>
        <dbReference type="SAM" id="Phobius"/>
    </source>
</evidence>
<feature type="transmembrane region" description="Helical" evidence="6">
    <location>
        <begin position="36"/>
        <end position="58"/>
    </location>
</feature>
<name>M4EUD6_BRACM</name>
<dbReference type="GO" id="GO:0051301">
    <property type="term" value="P:cell division"/>
    <property type="evidence" value="ECO:0007669"/>
    <property type="project" value="UniProtKB-KW"/>
</dbReference>
<dbReference type="GO" id="GO:0005680">
    <property type="term" value="C:anaphase-promoting complex"/>
    <property type="evidence" value="ECO:0007669"/>
    <property type="project" value="InterPro"/>
</dbReference>
<dbReference type="HOGENOM" id="CLU_646193_0_0_1"/>
<keyword evidence="2" id="KW-0498">Mitosis</keyword>
<evidence type="ECO:0000313" key="8">
    <source>
        <dbReference type="EnsemblPlants" id="Bra032418.1-P"/>
    </source>
</evidence>
<organism evidence="8 9">
    <name type="scientific">Brassica campestris</name>
    <name type="common">Field mustard</name>
    <dbReference type="NCBI Taxonomy" id="3711"/>
    <lineage>
        <taxon>Eukaryota</taxon>
        <taxon>Viridiplantae</taxon>
        <taxon>Streptophyta</taxon>
        <taxon>Embryophyta</taxon>
        <taxon>Tracheophyta</taxon>
        <taxon>Spermatophyta</taxon>
        <taxon>Magnoliopsida</taxon>
        <taxon>eudicotyledons</taxon>
        <taxon>Gunneridae</taxon>
        <taxon>Pentapetalae</taxon>
        <taxon>rosids</taxon>
        <taxon>malvids</taxon>
        <taxon>Brassicales</taxon>
        <taxon>Brassicaceae</taxon>
        <taxon>Brassiceae</taxon>
        <taxon>Brassica</taxon>
    </lineage>
</organism>
<dbReference type="InParanoid" id="M4EUD6"/>
<dbReference type="AlphaFoldDB" id="M4EUD6"/>
<dbReference type="PANTHER" id="PTHR12830">
    <property type="entry name" value="ANAPHASE-PROMOTING COMPLEX SUBUNIT 5"/>
    <property type="match status" value="1"/>
</dbReference>
<dbReference type="STRING" id="51351.M4EUD6"/>
<reference evidence="8" key="3">
    <citation type="submission" date="2023-03" db="UniProtKB">
        <authorList>
            <consortium name="EnsemblPlants"/>
        </authorList>
    </citation>
    <scope>IDENTIFICATION</scope>
    <source>
        <strain evidence="8">cv. Chiifu-401-42</strain>
    </source>
</reference>
<keyword evidence="4" id="KW-0131">Cell cycle</keyword>
<dbReference type="eggNOG" id="KOG2056">
    <property type="taxonomic scope" value="Eukaryota"/>
</dbReference>
<keyword evidence="7" id="KW-0732">Signal</keyword>
<feature type="region of interest" description="Disordered" evidence="5">
    <location>
        <begin position="209"/>
        <end position="232"/>
    </location>
</feature>
<keyword evidence="3" id="KW-0833">Ubl conjugation pathway</keyword>
<evidence type="ECO:0008006" key="10">
    <source>
        <dbReference type="Google" id="ProtNLM"/>
    </source>
</evidence>
<keyword evidence="9" id="KW-1185">Reference proteome</keyword>
<keyword evidence="6" id="KW-0812">Transmembrane</keyword>
<proteinExistence type="predicted"/>
<protein>
    <recommendedName>
        <fullName evidence="10">DUF4220 domain-containing protein</fullName>
    </recommendedName>
</protein>
<keyword evidence="6" id="KW-0472">Membrane</keyword>
<dbReference type="PANTHER" id="PTHR12830:SF11">
    <property type="entry name" value="ANAPHASE-PROMOTING COMPLEX SUBUNIT 5"/>
    <property type="match status" value="1"/>
</dbReference>
<reference evidence="8 9" key="1">
    <citation type="journal article" date="2011" name="Nat. Genet.">
        <title>The genome of the mesopolyploid crop species Brassica rapa.</title>
        <authorList>
            <consortium name="Brassica rapa Genome Sequencing Project Consortium"/>
            <person name="Wang X."/>
            <person name="Wang H."/>
            <person name="Wang J."/>
            <person name="Sun R."/>
            <person name="Wu J."/>
            <person name="Liu S."/>
            <person name="Bai Y."/>
            <person name="Mun J.H."/>
            <person name="Bancroft I."/>
            <person name="Cheng F."/>
            <person name="Huang S."/>
            <person name="Li X."/>
            <person name="Hua W."/>
            <person name="Wang J."/>
            <person name="Wang X."/>
            <person name="Freeling M."/>
            <person name="Pires J.C."/>
            <person name="Paterson A.H."/>
            <person name="Chalhoub B."/>
            <person name="Wang B."/>
            <person name="Hayward A."/>
            <person name="Sharpe A.G."/>
            <person name="Park B.S."/>
            <person name="Weisshaar B."/>
            <person name="Liu B."/>
            <person name="Li B."/>
            <person name="Liu B."/>
            <person name="Tong C."/>
            <person name="Song C."/>
            <person name="Duran C."/>
            <person name="Peng C."/>
            <person name="Geng C."/>
            <person name="Koh C."/>
            <person name="Lin C."/>
            <person name="Edwards D."/>
            <person name="Mu D."/>
            <person name="Shen D."/>
            <person name="Soumpourou E."/>
            <person name="Li F."/>
            <person name="Fraser F."/>
            <person name="Conant G."/>
            <person name="Lassalle G."/>
            <person name="King G.J."/>
            <person name="Bonnema G."/>
            <person name="Tang H."/>
            <person name="Wang H."/>
            <person name="Belcram H."/>
            <person name="Zhou H."/>
            <person name="Hirakawa H."/>
            <person name="Abe H."/>
            <person name="Guo H."/>
            <person name="Wang H."/>
            <person name="Jin H."/>
            <person name="Parkin I.A."/>
            <person name="Batley J."/>
            <person name="Kim J.S."/>
            <person name="Just J."/>
            <person name="Li J."/>
            <person name="Xu J."/>
            <person name="Deng J."/>
            <person name="Kim J.A."/>
            <person name="Li J."/>
            <person name="Yu J."/>
            <person name="Meng J."/>
            <person name="Wang J."/>
            <person name="Min J."/>
            <person name="Poulain J."/>
            <person name="Wang J."/>
            <person name="Hatakeyama K."/>
            <person name="Wu K."/>
            <person name="Wang L."/>
            <person name="Fang L."/>
            <person name="Trick M."/>
            <person name="Links M.G."/>
            <person name="Zhao M."/>
            <person name="Jin M."/>
            <person name="Ramchiary N."/>
            <person name="Drou N."/>
            <person name="Berkman P.J."/>
            <person name="Cai Q."/>
            <person name="Huang Q."/>
            <person name="Li R."/>
            <person name="Tabata S."/>
            <person name="Cheng S."/>
            <person name="Zhang S."/>
            <person name="Zhang S."/>
            <person name="Huang S."/>
            <person name="Sato S."/>
            <person name="Sun S."/>
            <person name="Kwon S.J."/>
            <person name="Choi S.R."/>
            <person name="Lee T.H."/>
            <person name="Fan W."/>
            <person name="Zhao X."/>
            <person name="Tan X."/>
            <person name="Xu X."/>
            <person name="Wang Y."/>
            <person name="Qiu Y."/>
            <person name="Yin Y."/>
            <person name="Li Y."/>
            <person name="Du Y."/>
            <person name="Liao Y."/>
            <person name="Lim Y."/>
            <person name="Narusaka Y."/>
            <person name="Wang Y."/>
            <person name="Wang Z."/>
            <person name="Li Z."/>
            <person name="Wang Z."/>
            <person name="Xiong Z."/>
            <person name="Zhang Z."/>
        </authorList>
    </citation>
    <scope>NUCLEOTIDE SEQUENCE [LARGE SCALE GENOMIC DNA]</scope>
    <source>
        <strain evidence="8 9">cv. Chiifu-401-42</strain>
    </source>
</reference>
<feature type="signal peptide" evidence="7">
    <location>
        <begin position="1"/>
        <end position="23"/>
    </location>
</feature>
<evidence type="ECO:0000256" key="3">
    <source>
        <dbReference type="ARBA" id="ARBA00022786"/>
    </source>
</evidence>
<sequence length="425" mass="47364">MMMTKMITMLVAVIALLMVFVSGHQSEIIKDEANPITILVAIISQLALLLRSTVFMIFGSYKDYSMVPKVSFGMVGFTVISFIFTHQARGRRNDPTLAVVLNRLGRYEDPNTVLHLATLLAIYMKPEKAETATLMEAVRKASPEVINVISSGDAANQTYLPNPTLSGENSYNESGESSYDMFDIFGESSENTPEVTRGTRDTVVEITDGTRGPVVDTGGTSQSGAAVTDGTRGKKKRKKKVIVNDCTRGPVACDDMYEMKLEELINELRDVGEDMDVWLTEHLTNRFSSLSSPDGLSNFFTDMRGMLGSLDSGAVQDDQIVLDPNSNLEMFVRRCILAFNLLSFEKAKMSKLMQNPVFHELKKHASFFIKDKIKTARLAVTDVTEEEIRGREWRGNTLAMLNHLLTNGPLRLFNRTDSGYYEKLT</sequence>
<feature type="transmembrane region" description="Helical" evidence="6">
    <location>
        <begin position="70"/>
        <end position="88"/>
    </location>
</feature>
<evidence type="ECO:0000256" key="4">
    <source>
        <dbReference type="ARBA" id="ARBA00023306"/>
    </source>
</evidence>